<dbReference type="RefSeq" id="WP_264505800.1">
    <property type="nucleotide sequence ID" value="NZ_JAPDFL010000001.1"/>
</dbReference>
<accession>A0ABT3GZ40</accession>
<dbReference type="Pfam" id="PF13624">
    <property type="entry name" value="SurA_N_3"/>
    <property type="match status" value="1"/>
</dbReference>
<dbReference type="Gene3D" id="1.10.4030.10">
    <property type="entry name" value="Porin chaperone SurA, peptide-binding domain"/>
    <property type="match status" value="1"/>
</dbReference>
<gene>
    <name evidence="10" type="ORF">OKW52_11340</name>
</gene>
<dbReference type="Proteomes" id="UP001208938">
    <property type="component" value="Unassembled WGS sequence"/>
</dbReference>
<keyword evidence="11" id="KW-1185">Reference proteome</keyword>
<comment type="subcellular location">
    <subcellularLocation>
        <location evidence="1">Cell membrane</location>
        <topology evidence="1">Single-pass type II membrane protein</topology>
    </subcellularLocation>
</comment>
<feature type="transmembrane region" description="Helical" evidence="8">
    <location>
        <begin position="12"/>
        <end position="32"/>
    </location>
</feature>
<reference evidence="10 11" key="1">
    <citation type="submission" date="2022-10" db="EMBL/GenBank/DDBJ databases">
        <title>Pararhodobacter sp. nov., isolated from marine algae.</title>
        <authorList>
            <person name="Choi B.J."/>
            <person name="Kim J.M."/>
            <person name="Lee J.K."/>
            <person name="Choi D.G."/>
            <person name="Jeon C.O."/>
        </authorList>
    </citation>
    <scope>NUCLEOTIDE SEQUENCE [LARGE SCALE GENOMIC DNA]</scope>
    <source>
        <strain evidence="10 11">ZQ420</strain>
    </source>
</reference>
<evidence type="ECO:0000259" key="9">
    <source>
        <dbReference type="Pfam" id="PF13145"/>
    </source>
</evidence>
<dbReference type="InterPro" id="IPR000297">
    <property type="entry name" value="PPIase_PpiC"/>
</dbReference>
<keyword evidence="6" id="KW-0143">Chaperone</keyword>
<dbReference type="EMBL" id="JAPDFL010000001">
    <property type="protein sequence ID" value="MCW1932831.1"/>
    <property type="molecule type" value="Genomic_DNA"/>
</dbReference>
<dbReference type="SUPFAM" id="SSF54534">
    <property type="entry name" value="FKBP-like"/>
    <property type="match status" value="1"/>
</dbReference>
<keyword evidence="4 8" id="KW-1133">Transmembrane helix</keyword>
<keyword evidence="2" id="KW-1003">Cell membrane</keyword>
<evidence type="ECO:0000256" key="8">
    <source>
        <dbReference type="SAM" id="Phobius"/>
    </source>
</evidence>
<evidence type="ECO:0000256" key="4">
    <source>
        <dbReference type="ARBA" id="ARBA00022989"/>
    </source>
</evidence>
<comment type="similarity">
    <text evidence="7">Belongs to the PpiD chaperone family.</text>
</comment>
<evidence type="ECO:0000256" key="6">
    <source>
        <dbReference type="ARBA" id="ARBA00023186"/>
    </source>
</evidence>
<dbReference type="InterPro" id="IPR052029">
    <property type="entry name" value="PpiD_chaperone"/>
</dbReference>
<proteinExistence type="inferred from homology"/>
<dbReference type="PANTHER" id="PTHR47529:SF1">
    <property type="entry name" value="PERIPLASMIC CHAPERONE PPID"/>
    <property type="match status" value="1"/>
</dbReference>
<evidence type="ECO:0000313" key="11">
    <source>
        <dbReference type="Proteomes" id="UP001208938"/>
    </source>
</evidence>
<comment type="caution">
    <text evidence="10">The sequence shown here is derived from an EMBL/GenBank/DDBJ whole genome shotgun (WGS) entry which is preliminary data.</text>
</comment>
<evidence type="ECO:0000256" key="7">
    <source>
        <dbReference type="ARBA" id="ARBA00038408"/>
    </source>
</evidence>
<name>A0ABT3GZ40_9RHOB</name>
<evidence type="ECO:0000256" key="3">
    <source>
        <dbReference type="ARBA" id="ARBA00022692"/>
    </source>
</evidence>
<organism evidence="10 11">
    <name type="scientific">Pararhodobacter zhoushanensis</name>
    <dbReference type="NCBI Taxonomy" id="2479545"/>
    <lineage>
        <taxon>Bacteria</taxon>
        <taxon>Pseudomonadati</taxon>
        <taxon>Pseudomonadota</taxon>
        <taxon>Alphaproteobacteria</taxon>
        <taxon>Rhodobacterales</taxon>
        <taxon>Paracoccaceae</taxon>
        <taxon>Pararhodobacter</taxon>
    </lineage>
</organism>
<keyword evidence="3 8" id="KW-0812">Transmembrane</keyword>
<evidence type="ECO:0000313" key="10">
    <source>
        <dbReference type="EMBL" id="MCW1932831.1"/>
    </source>
</evidence>
<keyword evidence="5 8" id="KW-0472">Membrane</keyword>
<dbReference type="Pfam" id="PF13145">
    <property type="entry name" value="Rotamase_2"/>
    <property type="match status" value="1"/>
</dbReference>
<dbReference type="SUPFAM" id="SSF109998">
    <property type="entry name" value="Triger factor/SurA peptide-binding domain-like"/>
    <property type="match status" value="1"/>
</dbReference>
<protein>
    <submittedName>
        <fullName evidence="10">SurA N-terminal domain-containing protein</fullName>
    </submittedName>
</protein>
<evidence type="ECO:0000256" key="1">
    <source>
        <dbReference type="ARBA" id="ARBA00004401"/>
    </source>
</evidence>
<evidence type="ECO:0000256" key="5">
    <source>
        <dbReference type="ARBA" id="ARBA00023136"/>
    </source>
</evidence>
<dbReference type="PANTHER" id="PTHR47529">
    <property type="entry name" value="PEPTIDYL-PROLYL CIS-TRANS ISOMERASE D"/>
    <property type="match status" value="1"/>
</dbReference>
<dbReference type="InterPro" id="IPR027304">
    <property type="entry name" value="Trigger_fact/SurA_dom_sf"/>
</dbReference>
<feature type="domain" description="PpiC" evidence="9">
    <location>
        <begin position="245"/>
        <end position="365"/>
    </location>
</feature>
<evidence type="ECO:0000256" key="2">
    <source>
        <dbReference type="ARBA" id="ARBA00022475"/>
    </source>
</evidence>
<sequence>MAKKNSAQSILAWGMMILLIAGLGGFGIDSFLGSRVTSIGSVGDRQISTQSYARALQSEMRAVEQQIGQPVTIAFAQQVGIDQQVRAQLITQAALENEAGRIGISVGDENVQRTVVGIRAFQGPTGNFDMDAYRFALQNVGQSPAEFEEEVRRDAARGILQAATAAGVETPDNLRSALLGFYAMRHNFTLFTLTEANLPAPVADPEEPAIIAYYAANIADFTAPETRSITYAWLTPEMVLDTVEVDEESIRALYEQRIDDFVQPERRLVERLVFGSDDEAQAAKARLDAGEITFDALVEERGLSLEDADMGDVSEAQLGAAGAAVFGLDNAGTVVGPLPSNLGPALFRMNAILNAQETPFEDARDELRAELAGDGARRAIQDQQEGFDDLLAGGATLEQLAEETPMQLGTIEWTRDTNEGIAAYSEFGTAAAAVSADDFPELAGLSDGGLFAIRLDSVTPPTPRPIEDVREAVVAGARVAAVDAALQSMGQTLSADLVAEGPETFGETRDLSPEVFENITRLDRLTQVPATMLETIMASDVNTPVMSVAEGRLLLVYVGETEAPDSADEQTEQLTGAINEQIGQALAQDVFFYFASALQAEAGITLNQPAIDAVHATFP</sequence>